<dbReference type="Gene3D" id="1.10.10.10">
    <property type="entry name" value="Winged helix-like DNA-binding domain superfamily/Winged helix DNA-binding domain"/>
    <property type="match status" value="1"/>
</dbReference>
<gene>
    <name evidence="5" type="primary">fnr_1</name>
    <name evidence="5" type="ORF">KBTEX_00968</name>
</gene>
<feature type="domain" description="HTH crp-type" evidence="4">
    <location>
        <begin position="162"/>
        <end position="235"/>
    </location>
</feature>
<evidence type="ECO:0000256" key="1">
    <source>
        <dbReference type="ARBA" id="ARBA00023015"/>
    </source>
</evidence>
<dbReference type="Pfam" id="PF00027">
    <property type="entry name" value="cNMP_binding"/>
    <property type="match status" value="1"/>
</dbReference>
<dbReference type="Pfam" id="PF13545">
    <property type="entry name" value="HTH_Crp_2"/>
    <property type="match status" value="1"/>
</dbReference>
<sequence>MRQGQQHSATGDSGNAITCRRCGLYRICFARRLEGGERHERQGVVRRGHEPLRAGQPVDGARLKGLSVLRSGALKRCRYSRNGEEIIAGFYFPGETLGLEWSPAGQEEERYVALEQAHVCHIPWQRIEGLMEEDGDVREAVNQMLREEITVERERLLRACRGSARQRVAAFLLDLAERRQRRSLSADRIRLGMGRREIAAYLDLTIETVSRTLSQFKRAGMIQLEGRRLQLMNGEALAAAADGVEGERLCG</sequence>
<dbReference type="Gene3D" id="2.60.120.10">
    <property type="entry name" value="Jelly Rolls"/>
    <property type="match status" value="1"/>
</dbReference>
<protein>
    <submittedName>
        <fullName evidence="5">Fumarate and nitrate reduction regulatory protein</fullName>
    </submittedName>
</protein>
<keyword evidence="1" id="KW-0805">Transcription regulation</keyword>
<dbReference type="AlphaFoldDB" id="A0A5B8R7M2"/>
<accession>A0A5B8R7M2</accession>
<dbReference type="InterPro" id="IPR036390">
    <property type="entry name" value="WH_DNA-bd_sf"/>
</dbReference>
<evidence type="ECO:0000259" key="4">
    <source>
        <dbReference type="PROSITE" id="PS51063"/>
    </source>
</evidence>
<proteinExistence type="predicted"/>
<dbReference type="GO" id="GO:0003700">
    <property type="term" value="F:DNA-binding transcription factor activity"/>
    <property type="evidence" value="ECO:0007669"/>
    <property type="project" value="TreeGrafter"/>
</dbReference>
<dbReference type="SMART" id="SM00419">
    <property type="entry name" value="HTH_CRP"/>
    <property type="match status" value="1"/>
</dbReference>
<dbReference type="FunFam" id="1.10.10.10:FF:000028">
    <property type="entry name" value="Fumarate/nitrate reduction transcriptional regulator Fnr"/>
    <property type="match status" value="1"/>
</dbReference>
<dbReference type="InterPro" id="IPR014710">
    <property type="entry name" value="RmlC-like_jellyroll"/>
</dbReference>
<dbReference type="EMBL" id="MN079087">
    <property type="protein sequence ID" value="QEA04660.1"/>
    <property type="molecule type" value="Genomic_DNA"/>
</dbReference>
<keyword evidence="2" id="KW-0238">DNA-binding</keyword>
<dbReference type="CDD" id="cd00038">
    <property type="entry name" value="CAP_ED"/>
    <property type="match status" value="1"/>
</dbReference>
<dbReference type="InterPro" id="IPR036388">
    <property type="entry name" value="WH-like_DNA-bd_sf"/>
</dbReference>
<dbReference type="GO" id="GO:0003677">
    <property type="term" value="F:DNA binding"/>
    <property type="evidence" value="ECO:0007669"/>
    <property type="project" value="UniProtKB-KW"/>
</dbReference>
<organism evidence="5">
    <name type="scientific">uncultured organism</name>
    <dbReference type="NCBI Taxonomy" id="155900"/>
    <lineage>
        <taxon>unclassified sequences</taxon>
        <taxon>environmental samples</taxon>
    </lineage>
</organism>
<dbReference type="SUPFAM" id="SSF46785">
    <property type="entry name" value="Winged helix' DNA-binding domain"/>
    <property type="match status" value="1"/>
</dbReference>
<evidence type="ECO:0000256" key="2">
    <source>
        <dbReference type="ARBA" id="ARBA00023125"/>
    </source>
</evidence>
<dbReference type="InterPro" id="IPR012318">
    <property type="entry name" value="HTH_CRP"/>
</dbReference>
<keyword evidence="3" id="KW-0804">Transcription</keyword>
<dbReference type="PRINTS" id="PR00034">
    <property type="entry name" value="HTHCRP"/>
</dbReference>
<evidence type="ECO:0000256" key="3">
    <source>
        <dbReference type="ARBA" id="ARBA00023163"/>
    </source>
</evidence>
<dbReference type="PANTHER" id="PTHR24567">
    <property type="entry name" value="CRP FAMILY TRANSCRIPTIONAL REGULATORY PROTEIN"/>
    <property type="match status" value="1"/>
</dbReference>
<dbReference type="PROSITE" id="PS51063">
    <property type="entry name" value="HTH_CRP_2"/>
    <property type="match status" value="1"/>
</dbReference>
<dbReference type="PANTHER" id="PTHR24567:SF75">
    <property type="entry name" value="FUMARATE AND NITRATE REDUCTION REGULATORY PROTEIN"/>
    <property type="match status" value="1"/>
</dbReference>
<dbReference type="InterPro" id="IPR018490">
    <property type="entry name" value="cNMP-bd_dom_sf"/>
</dbReference>
<dbReference type="SUPFAM" id="SSF51206">
    <property type="entry name" value="cAMP-binding domain-like"/>
    <property type="match status" value="1"/>
</dbReference>
<dbReference type="CDD" id="cd00092">
    <property type="entry name" value="HTH_CRP"/>
    <property type="match status" value="1"/>
</dbReference>
<dbReference type="InterPro" id="IPR000595">
    <property type="entry name" value="cNMP-bd_dom"/>
</dbReference>
<dbReference type="InterPro" id="IPR050397">
    <property type="entry name" value="Env_Response_Regulators"/>
</dbReference>
<evidence type="ECO:0000313" key="5">
    <source>
        <dbReference type="EMBL" id="QEA04660.1"/>
    </source>
</evidence>
<name>A0A5B8R7M2_9ZZZZ</name>
<reference evidence="5" key="1">
    <citation type="submission" date="2019-06" db="EMBL/GenBank/DDBJ databases">
        <authorList>
            <person name="Murdoch R.W."/>
            <person name="Fathepure B."/>
        </authorList>
    </citation>
    <scope>NUCLEOTIDE SEQUENCE</scope>
</reference>